<keyword evidence="3" id="KW-1185">Reference proteome</keyword>
<name>A0A419T4J2_9FIRM</name>
<evidence type="ECO:0000259" key="1">
    <source>
        <dbReference type="Pfam" id="PF03161"/>
    </source>
</evidence>
<comment type="caution">
    <text evidence="2">The sequence shown here is derived from an EMBL/GenBank/DDBJ whole genome shotgun (WGS) entry which is preliminary data.</text>
</comment>
<sequence>MTLIKEHYPNTDTKELANKLGISIYTLRRKASKYGIRKSREYKKKLHTKLMKAKKRKYKEKLKNYTLNQIQRNIIVGSILGDGNLALYGRSINAHYREHGCNQQIPYRKWKANMLSDLDFKFSVNGINGKLYSPSHPIYTDLYNKFYKNKVKTITKENIKLLDHPIGLACLYMDDGSLVLDISNKNNKMYITPHIYLYSLNFTKEENIILKNHIKKKFNIKFKLKRRPDGNNYILEIGKRNELMKFVNLVRPYVNEIPCMTYKVDIEKRLNDKKLELEKAYPNKEIIKAPLKVIDNTYSKEDELLIIDLKTKGVTYKEIAKRLNRTYWGIVDKIRRLRQEGRIKM</sequence>
<feature type="domain" description="Homing endonuclease LAGLIDADG" evidence="1">
    <location>
        <begin position="72"/>
        <end position="241"/>
    </location>
</feature>
<protein>
    <recommendedName>
        <fullName evidence="1">Homing endonuclease LAGLIDADG domain-containing protein</fullName>
    </recommendedName>
</protein>
<evidence type="ECO:0000313" key="3">
    <source>
        <dbReference type="Proteomes" id="UP000284177"/>
    </source>
</evidence>
<dbReference type="SUPFAM" id="SSF55608">
    <property type="entry name" value="Homing endonucleases"/>
    <property type="match status" value="1"/>
</dbReference>
<dbReference type="OrthoDB" id="2351986at2"/>
<reference evidence="2 3" key="1">
    <citation type="submission" date="2016-08" db="EMBL/GenBank/DDBJ databases">
        <title>Novel Firmicutes and Novel Genomes.</title>
        <authorList>
            <person name="Poppleton D.I."/>
            <person name="Gribaldo S."/>
        </authorList>
    </citation>
    <scope>NUCLEOTIDE SEQUENCE [LARGE SCALE GENOMIC DNA]</scope>
    <source>
        <strain evidence="2 3">CTT3</strain>
    </source>
</reference>
<dbReference type="Proteomes" id="UP000284177">
    <property type="component" value="Unassembled WGS sequence"/>
</dbReference>
<gene>
    <name evidence="2" type="ORF">BET03_03240</name>
</gene>
<dbReference type="EMBL" id="MCIB01000012">
    <property type="protein sequence ID" value="RKD32365.1"/>
    <property type="molecule type" value="Genomic_DNA"/>
</dbReference>
<dbReference type="InterPro" id="IPR027434">
    <property type="entry name" value="Homing_endonucl"/>
</dbReference>
<evidence type="ECO:0000313" key="2">
    <source>
        <dbReference type="EMBL" id="RKD32365.1"/>
    </source>
</evidence>
<dbReference type="Pfam" id="PF03161">
    <property type="entry name" value="LAGLIDADG_2"/>
    <property type="match status" value="1"/>
</dbReference>
<dbReference type="Gene3D" id="3.10.28.10">
    <property type="entry name" value="Homing endonucleases"/>
    <property type="match status" value="2"/>
</dbReference>
<dbReference type="InterPro" id="IPR004860">
    <property type="entry name" value="LAGLIDADG_dom"/>
</dbReference>
<accession>A0A419T4J2</accession>
<proteinExistence type="predicted"/>
<organism evidence="2 3">
    <name type="scientific">Thermohalobacter berrensis</name>
    <dbReference type="NCBI Taxonomy" id="99594"/>
    <lineage>
        <taxon>Bacteria</taxon>
        <taxon>Bacillati</taxon>
        <taxon>Bacillota</taxon>
        <taxon>Tissierellia</taxon>
        <taxon>Tissierellales</taxon>
        <taxon>Thermohalobacteraceae</taxon>
        <taxon>Thermohalobacter</taxon>
    </lineage>
</organism>
<dbReference type="GO" id="GO:0004519">
    <property type="term" value="F:endonuclease activity"/>
    <property type="evidence" value="ECO:0007669"/>
    <property type="project" value="InterPro"/>
</dbReference>
<dbReference type="AlphaFoldDB" id="A0A419T4J2"/>